<dbReference type="EMBL" id="JAAALK010000287">
    <property type="protein sequence ID" value="KAG8056577.1"/>
    <property type="molecule type" value="Genomic_DNA"/>
</dbReference>
<proteinExistence type="predicted"/>
<dbReference type="OrthoDB" id="696234at2759"/>
<evidence type="ECO:0000313" key="2">
    <source>
        <dbReference type="Proteomes" id="UP000729402"/>
    </source>
</evidence>
<accession>A0A8J5RUB1</accession>
<dbReference type="Proteomes" id="UP000729402">
    <property type="component" value="Unassembled WGS sequence"/>
</dbReference>
<reference evidence="1" key="1">
    <citation type="journal article" date="2021" name="bioRxiv">
        <title>Whole Genome Assembly and Annotation of Northern Wild Rice, Zizania palustris L., Supports a Whole Genome Duplication in the Zizania Genus.</title>
        <authorList>
            <person name="Haas M."/>
            <person name="Kono T."/>
            <person name="Macchietto M."/>
            <person name="Millas R."/>
            <person name="McGilp L."/>
            <person name="Shao M."/>
            <person name="Duquette J."/>
            <person name="Hirsch C.N."/>
            <person name="Kimball J."/>
        </authorList>
    </citation>
    <scope>NUCLEOTIDE SEQUENCE</scope>
    <source>
        <tissue evidence="1">Fresh leaf tissue</tissue>
    </source>
</reference>
<reference evidence="1" key="2">
    <citation type="submission" date="2021-02" db="EMBL/GenBank/DDBJ databases">
        <authorList>
            <person name="Kimball J.A."/>
            <person name="Haas M.W."/>
            <person name="Macchietto M."/>
            <person name="Kono T."/>
            <person name="Duquette J."/>
            <person name="Shao M."/>
        </authorList>
    </citation>
    <scope>NUCLEOTIDE SEQUENCE</scope>
    <source>
        <tissue evidence="1">Fresh leaf tissue</tissue>
    </source>
</reference>
<name>A0A8J5RUB1_ZIZPA</name>
<comment type="caution">
    <text evidence="1">The sequence shown here is derived from an EMBL/GenBank/DDBJ whole genome shotgun (WGS) entry which is preliminary data.</text>
</comment>
<organism evidence="1 2">
    <name type="scientific">Zizania palustris</name>
    <name type="common">Northern wild rice</name>
    <dbReference type="NCBI Taxonomy" id="103762"/>
    <lineage>
        <taxon>Eukaryota</taxon>
        <taxon>Viridiplantae</taxon>
        <taxon>Streptophyta</taxon>
        <taxon>Embryophyta</taxon>
        <taxon>Tracheophyta</taxon>
        <taxon>Spermatophyta</taxon>
        <taxon>Magnoliopsida</taxon>
        <taxon>Liliopsida</taxon>
        <taxon>Poales</taxon>
        <taxon>Poaceae</taxon>
        <taxon>BOP clade</taxon>
        <taxon>Oryzoideae</taxon>
        <taxon>Oryzeae</taxon>
        <taxon>Zizaniinae</taxon>
        <taxon>Zizania</taxon>
    </lineage>
</organism>
<evidence type="ECO:0000313" key="1">
    <source>
        <dbReference type="EMBL" id="KAG8056577.1"/>
    </source>
</evidence>
<gene>
    <name evidence="1" type="ORF">GUJ93_ZPchr0002g25364</name>
</gene>
<sequence length="152" mass="16973">MITNHRQALYHRIVQKQLMGNVATPRDIGVVGGSSSRRRTNAMAAAREVMMPSVEAVAMAGYDHWPWQEDGAKEDDDETKEATAPPGHLRALDAFLEEAVPAHTVVAWRRKEDARLRRGGKPRSHDDDLKEMLKLWAKGVANKVVASDHVRC</sequence>
<keyword evidence="2" id="KW-1185">Reference proteome</keyword>
<protein>
    <submittedName>
        <fullName evidence="1">Uncharacterized protein</fullName>
    </submittedName>
</protein>
<dbReference type="AlphaFoldDB" id="A0A8J5RUB1"/>